<reference evidence="1 2" key="1">
    <citation type="journal article" date="2017" name="Mol. Biol. Evol.">
        <title>The 4-celled Tetrabaena socialis nuclear genome reveals the essential components for genetic control of cell number at the origin of multicellularity in the volvocine lineage.</title>
        <authorList>
            <person name="Featherston J."/>
            <person name="Arakaki Y."/>
            <person name="Hanschen E.R."/>
            <person name="Ferris P.J."/>
            <person name="Michod R.E."/>
            <person name="Olson B.J.S.C."/>
            <person name="Nozaki H."/>
            <person name="Durand P.M."/>
        </authorList>
    </citation>
    <scope>NUCLEOTIDE SEQUENCE [LARGE SCALE GENOMIC DNA]</scope>
    <source>
        <strain evidence="1 2">NIES-571</strain>
    </source>
</reference>
<keyword evidence="2" id="KW-1185">Reference proteome</keyword>
<gene>
    <name evidence="1" type="ORF">TSOC_008040</name>
</gene>
<sequence>MAPVPQAIVGMGSTLVNSANTSTARRGTAFMTWKSSVDMEPSSRSMGMPSGPWFMTSTLRDRLCSRTCRIWWKEGSSMSCMRRYDISMQRLRFCTTGSSCMPSYSMPTGCSRS</sequence>
<dbReference type="AlphaFoldDB" id="A0A2J7ZZK8"/>
<protein>
    <submittedName>
        <fullName evidence="1">Uncharacterized protein</fullName>
    </submittedName>
</protein>
<evidence type="ECO:0000313" key="2">
    <source>
        <dbReference type="Proteomes" id="UP000236333"/>
    </source>
</evidence>
<name>A0A2J7ZZK8_9CHLO</name>
<dbReference type="Proteomes" id="UP000236333">
    <property type="component" value="Unassembled WGS sequence"/>
</dbReference>
<evidence type="ECO:0000313" key="1">
    <source>
        <dbReference type="EMBL" id="PNH05686.1"/>
    </source>
</evidence>
<dbReference type="EMBL" id="PGGS01000287">
    <property type="protein sequence ID" value="PNH05686.1"/>
    <property type="molecule type" value="Genomic_DNA"/>
</dbReference>
<proteinExistence type="predicted"/>
<organism evidence="1 2">
    <name type="scientific">Tetrabaena socialis</name>
    <dbReference type="NCBI Taxonomy" id="47790"/>
    <lineage>
        <taxon>Eukaryota</taxon>
        <taxon>Viridiplantae</taxon>
        <taxon>Chlorophyta</taxon>
        <taxon>core chlorophytes</taxon>
        <taxon>Chlorophyceae</taxon>
        <taxon>CS clade</taxon>
        <taxon>Chlamydomonadales</taxon>
        <taxon>Tetrabaenaceae</taxon>
        <taxon>Tetrabaena</taxon>
    </lineage>
</organism>
<accession>A0A2J7ZZK8</accession>
<comment type="caution">
    <text evidence="1">The sequence shown here is derived from an EMBL/GenBank/DDBJ whole genome shotgun (WGS) entry which is preliminary data.</text>
</comment>